<name>A0A0K2SZJ1_LEPSM</name>
<evidence type="ECO:0000313" key="1">
    <source>
        <dbReference type="EMBL" id="CDW18797.1"/>
    </source>
</evidence>
<reference evidence="1" key="1">
    <citation type="submission" date="2014-05" db="EMBL/GenBank/DDBJ databases">
        <authorList>
            <person name="Chronopoulou M."/>
        </authorList>
    </citation>
    <scope>NUCLEOTIDE SEQUENCE</scope>
    <source>
        <tissue evidence="1">Whole organism</tissue>
    </source>
</reference>
<dbReference type="EMBL" id="HACA01001436">
    <property type="protein sequence ID" value="CDW18797.1"/>
    <property type="molecule type" value="Transcribed_RNA"/>
</dbReference>
<dbReference type="AlphaFoldDB" id="A0A0K2SZJ1"/>
<protein>
    <submittedName>
        <fullName evidence="1">Uncharacterized protein</fullName>
    </submittedName>
</protein>
<proteinExistence type="predicted"/>
<organism evidence="1">
    <name type="scientific">Lepeophtheirus salmonis</name>
    <name type="common">Salmon louse</name>
    <name type="synonym">Caligus salmonis</name>
    <dbReference type="NCBI Taxonomy" id="72036"/>
    <lineage>
        <taxon>Eukaryota</taxon>
        <taxon>Metazoa</taxon>
        <taxon>Ecdysozoa</taxon>
        <taxon>Arthropoda</taxon>
        <taxon>Crustacea</taxon>
        <taxon>Multicrustacea</taxon>
        <taxon>Hexanauplia</taxon>
        <taxon>Copepoda</taxon>
        <taxon>Siphonostomatoida</taxon>
        <taxon>Caligidae</taxon>
        <taxon>Lepeophtheirus</taxon>
    </lineage>
</organism>
<sequence>MVQRRYIIVIIYSLQIEVGQNYRFRVLLINFSLK</sequence>
<accession>A0A0K2SZJ1</accession>